<reference evidence="2 3" key="1">
    <citation type="submission" date="2019-03" db="EMBL/GenBank/DDBJ databases">
        <title>Single cell metagenomics reveals metabolic interactions within the superorganism composed of flagellate Streblomastix strix and complex community of Bacteroidetes bacteria on its surface.</title>
        <authorList>
            <person name="Treitli S.C."/>
            <person name="Kolisko M."/>
            <person name="Husnik F."/>
            <person name="Keeling P."/>
            <person name="Hampl V."/>
        </authorList>
    </citation>
    <scope>NUCLEOTIDE SEQUENCE [LARGE SCALE GENOMIC DNA]</scope>
    <source>
        <strain evidence="2">ST1C</strain>
    </source>
</reference>
<evidence type="ECO:0000313" key="2">
    <source>
        <dbReference type="EMBL" id="KAA6368197.1"/>
    </source>
</evidence>
<feature type="region of interest" description="Disordered" evidence="1">
    <location>
        <begin position="36"/>
        <end position="70"/>
    </location>
</feature>
<sequence length="70" mass="8428">MTATQRAEQRFKKQIDHSSDKDLRFKRKDDTLSIRKSAREKKLGQHRNEFLETEERGYSDEEDQSLFLKP</sequence>
<accession>A0A5J4UCF4</accession>
<feature type="compositionally biased region" description="Basic and acidic residues" evidence="1">
    <location>
        <begin position="40"/>
        <end position="59"/>
    </location>
</feature>
<comment type="caution">
    <text evidence="2">The sequence shown here is derived from an EMBL/GenBank/DDBJ whole genome shotgun (WGS) entry which is preliminary data.</text>
</comment>
<evidence type="ECO:0008006" key="4">
    <source>
        <dbReference type="Google" id="ProtNLM"/>
    </source>
</evidence>
<feature type="compositionally biased region" description="Basic and acidic residues" evidence="1">
    <location>
        <begin position="7"/>
        <end position="24"/>
    </location>
</feature>
<organism evidence="2 3">
    <name type="scientific">Streblomastix strix</name>
    <dbReference type="NCBI Taxonomy" id="222440"/>
    <lineage>
        <taxon>Eukaryota</taxon>
        <taxon>Metamonada</taxon>
        <taxon>Preaxostyla</taxon>
        <taxon>Oxymonadida</taxon>
        <taxon>Streblomastigidae</taxon>
        <taxon>Streblomastix</taxon>
    </lineage>
</organism>
<evidence type="ECO:0000313" key="3">
    <source>
        <dbReference type="Proteomes" id="UP000324800"/>
    </source>
</evidence>
<proteinExistence type="predicted"/>
<dbReference type="EMBL" id="SNRW01017590">
    <property type="protein sequence ID" value="KAA6368197.1"/>
    <property type="molecule type" value="Genomic_DNA"/>
</dbReference>
<dbReference type="Proteomes" id="UP000324800">
    <property type="component" value="Unassembled WGS sequence"/>
</dbReference>
<protein>
    <recommendedName>
        <fullName evidence="4">IBB domain-containing protein</fullName>
    </recommendedName>
</protein>
<name>A0A5J4UCF4_9EUKA</name>
<feature type="region of interest" description="Disordered" evidence="1">
    <location>
        <begin position="1"/>
        <end position="24"/>
    </location>
</feature>
<gene>
    <name evidence="2" type="ORF">EZS28_036277</name>
</gene>
<dbReference type="AlphaFoldDB" id="A0A5J4UCF4"/>
<evidence type="ECO:0000256" key="1">
    <source>
        <dbReference type="SAM" id="MobiDB-lite"/>
    </source>
</evidence>